<gene>
    <name evidence="1" type="ORF">MES5069_60107</name>
</gene>
<accession>A0ABN8KDF3</accession>
<dbReference type="EMBL" id="CAKXZT010000157">
    <property type="protein sequence ID" value="CAH2407473.1"/>
    <property type="molecule type" value="Genomic_DNA"/>
</dbReference>
<evidence type="ECO:0000313" key="2">
    <source>
        <dbReference type="Proteomes" id="UP001153050"/>
    </source>
</evidence>
<sequence length="46" mass="5189">MEFNIPELMISLKSAEAEVRELVEWLAIRQPSAKSYQAEGHSDGRA</sequence>
<keyword evidence="2" id="KW-1185">Reference proteome</keyword>
<evidence type="ECO:0000313" key="1">
    <source>
        <dbReference type="EMBL" id="CAH2407473.1"/>
    </source>
</evidence>
<protein>
    <submittedName>
        <fullName evidence="1">Uncharacterized protein</fullName>
    </submittedName>
</protein>
<name>A0ABN8KDF3_9HYPH</name>
<reference evidence="1 2" key="1">
    <citation type="submission" date="2022-03" db="EMBL/GenBank/DDBJ databases">
        <authorList>
            <person name="Brunel B."/>
        </authorList>
    </citation>
    <scope>NUCLEOTIDE SEQUENCE [LARGE SCALE GENOMIC DNA]</scope>
    <source>
        <strain evidence="1">STM5069sample</strain>
    </source>
</reference>
<comment type="caution">
    <text evidence="1">The sequence shown here is derived from an EMBL/GenBank/DDBJ whole genome shotgun (WGS) entry which is preliminary data.</text>
</comment>
<proteinExistence type="predicted"/>
<organism evidence="1 2">
    <name type="scientific">Mesorhizobium escarrei</name>
    <dbReference type="NCBI Taxonomy" id="666018"/>
    <lineage>
        <taxon>Bacteria</taxon>
        <taxon>Pseudomonadati</taxon>
        <taxon>Pseudomonadota</taxon>
        <taxon>Alphaproteobacteria</taxon>
        <taxon>Hyphomicrobiales</taxon>
        <taxon>Phyllobacteriaceae</taxon>
        <taxon>Mesorhizobium</taxon>
    </lineage>
</organism>
<dbReference type="Proteomes" id="UP001153050">
    <property type="component" value="Unassembled WGS sequence"/>
</dbReference>